<dbReference type="GO" id="GO:0000938">
    <property type="term" value="C:GARP complex"/>
    <property type="evidence" value="ECO:0007669"/>
    <property type="project" value="InterPro"/>
</dbReference>
<keyword evidence="11" id="KW-0472">Membrane</keyword>
<dbReference type="PANTHER" id="PTHR12820:SF0">
    <property type="entry name" value="VACUOLAR PROTEIN SORTING-ASSOCIATED PROTEIN 53 HOMOLOG"/>
    <property type="match status" value="1"/>
</dbReference>
<evidence type="ECO:0000259" key="14">
    <source>
        <dbReference type="Pfam" id="PF16854"/>
    </source>
</evidence>
<evidence type="ECO:0000256" key="9">
    <source>
        <dbReference type="ARBA" id="ARBA00023034"/>
    </source>
</evidence>
<keyword evidence="16" id="KW-1185">Reference proteome</keyword>
<accession>A0A8B9ZYZ4</accession>
<evidence type="ECO:0000313" key="16">
    <source>
        <dbReference type="Proteomes" id="UP000694549"/>
    </source>
</evidence>
<evidence type="ECO:0000256" key="5">
    <source>
        <dbReference type="ARBA" id="ARBA00014103"/>
    </source>
</evidence>
<evidence type="ECO:0000256" key="8">
    <source>
        <dbReference type="ARBA" id="ARBA00022927"/>
    </source>
</evidence>
<feature type="domain" description="Vps53 C-terminal" evidence="14">
    <location>
        <begin position="528"/>
        <end position="612"/>
    </location>
</feature>
<dbReference type="FunFam" id="1.10.357.110:FF:000001">
    <property type="entry name" value="vacuolar protein sorting-associated protein 53 homolog"/>
    <property type="match status" value="1"/>
</dbReference>
<evidence type="ECO:0000256" key="2">
    <source>
        <dbReference type="ARBA" id="ARBA00004172"/>
    </source>
</evidence>
<keyword evidence="10" id="KW-0175">Coiled coil</keyword>
<feature type="domain" description="Vps53 N-terminal" evidence="13">
    <location>
        <begin position="55"/>
        <end position="285"/>
    </location>
</feature>
<evidence type="ECO:0000313" key="15">
    <source>
        <dbReference type="Ensembl" id="ENSAZOP00000025122.1"/>
    </source>
</evidence>
<dbReference type="GO" id="GO:0015031">
    <property type="term" value="P:protein transport"/>
    <property type="evidence" value="ECO:0007669"/>
    <property type="project" value="UniProtKB-KW"/>
</dbReference>
<evidence type="ECO:0000256" key="10">
    <source>
        <dbReference type="ARBA" id="ARBA00023054"/>
    </source>
</evidence>
<dbReference type="InterPro" id="IPR039766">
    <property type="entry name" value="Vps53"/>
</dbReference>
<dbReference type="InterPro" id="IPR031745">
    <property type="entry name" value="Vps53_C"/>
</dbReference>
<reference evidence="15" key="1">
    <citation type="submission" date="2025-08" db="UniProtKB">
        <authorList>
            <consortium name="Ensembl"/>
        </authorList>
    </citation>
    <scope>IDENTIFICATION</scope>
</reference>
<evidence type="ECO:0000256" key="3">
    <source>
        <dbReference type="ARBA" id="ARBA00004481"/>
    </source>
</evidence>
<keyword evidence="8" id="KW-0653">Protein transport</keyword>
<dbReference type="GO" id="GO:0010008">
    <property type="term" value="C:endosome membrane"/>
    <property type="evidence" value="ECO:0007669"/>
    <property type="project" value="UniProtKB-SubCell"/>
</dbReference>
<evidence type="ECO:0000256" key="11">
    <source>
        <dbReference type="ARBA" id="ARBA00023136"/>
    </source>
</evidence>
<feature type="domain" description="Vps53 N-terminal" evidence="13">
    <location>
        <begin position="1"/>
        <end position="32"/>
    </location>
</feature>
<evidence type="ECO:0000256" key="4">
    <source>
        <dbReference type="ARBA" id="ARBA00008628"/>
    </source>
</evidence>
<dbReference type="InterPro" id="IPR007234">
    <property type="entry name" value="Vps53_N"/>
</dbReference>
<dbReference type="InterPro" id="IPR038260">
    <property type="entry name" value="Vps53_C_sf"/>
</dbReference>
<evidence type="ECO:0000256" key="1">
    <source>
        <dbReference type="ARBA" id="ARBA00004150"/>
    </source>
</evidence>
<evidence type="ECO:0000256" key="6">
    <source>
        <dbReference type="ARBA" id="ARBA00022448"/>
    </source>
</evidence>
<dbReference type="AlphaFoldDB" id="A0A8B9ZYZ4"/>
<dbReference type="GO" id="GO:0042147">
    <property type="term" value="P:retrograde transport, endosome to Golgi"/>
    <property type="evidence" value="ECO:0007669"/>
    <property type="project" value="InterPro"/>
</dbReference>
<feature type="region of interest" description="Disordered" evidence="12">
    <location>
        <begin position="627"/>
        <end position="656"/>
    </location>
</feature>
<feature type="compositionally biased region" description="Polar residues" evidence="12">
    <location>
        <begin position="635"/>
        <end position="650"/>
    </location>
</feature>
<dbReference type="GO" id="GO:0007041">
    <property type="term" value="P:lysosomal transport"/>
    <property type="evidence" value="ECO:0007669"/>
    <property type="project" value="UniProtKB-ARBA"/>
</dbReference>
<evidence type="ECO:0000259" key="13">
    <source>
        <dbReference type="Pfam" id="PF04100"/>
    </source>
</evidence>
<dbReference type="Ensembl" id="ENSAZOT00000026954.1">
    <property type="protein sequence ID" value="ENSAZOP00000025122.1"/>
    <property type="gene ID" value="ENSAZOG00000015537.1"/>
</dbReference>
<name>A0A8B9ZYZ4_9AVES</name>
<reference evidence="15" key="2">
    <citation type="submission" date="2025-09" db="UniProtKB">
        <authorList>
            <consortium name="Ensembl"/>
        </authorList>
    </citation>
    <scope>IDENTIFICATION</scope>
</reference>
<keyword evidence="7" id="KW-0967">Endosome</keyword>
<dbReference type="Pfam" id="PF04100">
    <property type="entry name" value="Vps53_N"/>
    <property type="match status" value="2"/>
</dbReference>
<sequence>MRTRAKEIEVKLLLFAIQRTTNFEGLLAKRFSGCTLGDGTVVRNFAESGTKIVSSFLIRVKAAQNELGQQILADFEEAFPSQGTKRPGGPSNVLRDACLVANVLDPRIKQEIIKKFIKQHLSEYLVLFQENQDVAWLDKIDRRYAWIKRQLVDYEEKYGRMFPQEWCMTERIAVEFCHVTRKVPLCGLWVKPDCSLRSFLFLTFTQKKPDVPPPSTNPFLEDEAGTETDEIVIEKSDAEKPKKPKAPDNPFHGIVSKCFEPHLYVYIESQDKNLSELIDRFVADFKAQGPPKPNVDEGGAVLPSCADLFVYYKKCMVQCSQLSTGEPMIALTTIFQKYLREYAWKILSGNLPKTTSSSSGLTITSLLKEKEGSEVAKFTLEELCLICSILSTAEYCLATTQQLEEKLKEKVDASLVERINLTGETDTFSIVISNSIQLLVQDLDAACDPALTAMSKMQWQNVEHVGDQSPYVTSVILHIKQNVPIIRDNLASTRKYFTQFCIKFANSFIPKFINHLFKCKPISMVGAEQLLLDTHSLKMVLLDLPSIGSQVVRKAPASYTRIVVKGMTRAEMILKVVMAPHEPPVVFVDNYIKLLADCSTDTFQKILDMKGLKRSEQSSMLDLFRQRLPAPPSGAESTGSLSLSAPTPEQESSRIRKLEKLIKKRL</sequence>
<dbReference type="PANTHER" id="PTHR12820">
    <property type="entry name" value="VACUOLAR SORTING PROTEIN 53"/>
    <property type="match status" value="1"/>
</dbReference>
<dbReference type="Pfam" id="PF16854">
    <property type="entry name" value="VPS53_C"/>
    <property type="match status" value="1"/>
</dbReference>
<proteinExistence type="inferred from homology"/>
<protein>
    <recommendedName>
        <fullName evidence="5">Vacuolar protein sorting-associated protein 53 homolog</fullName>
    </recommendedName>
</protein>
<comment type="subcellular location">
    <subcellularLocation>
        <location evidence="3">Endosome membrane</location>
        <topology evidence="3">Peripheral membrane protein</topology>
    </subcellularLocation>
    <subcellularLocation>
        <location evidence="1">Golgi apparatus</location>
        <location evidence="1">trans-Golgi network membrane</location>
        <topology evidence="1">Peripheral membrane protein</topology>
    </subcellularLocation>
    <subcellularLocation>
        <location evidence="2">Recycling endosome</location>
    </subcellularLocation>
</comment>
<comment type="similarity">
    <text evidence="4">Belongs to the VPS53 family.</text>
</comment>
<organism evidence="15 16">
    <name type="scientific">Anas zonorhyncha</name>
    <name type="common">Eastern spot-billed duck</name>
    <dbReference type="NCBI Taxonomy" id="75864"/>
    <lineage>
        <taxon>Eukaryota</taxon>
        <taxon>Metazoa</taxon>
        <taxon>Chordata</taxon>
        <taxon>Craniata</taxon>
        <taxon>Vertebrata</taxon>
        <taxon>Euteleostomi</taxon>
        <taxon>Archelosauria</taxon>
        <taxon>Archosauria</taxon>
        <taxon>Dinosauria</taxon>
        <taxon>Saurischia</taxon>
        <taxon>Theropoda</taxon>
        <taxon>Coelurosauria</taxon>
        <taxon>Aves</taxon>
        <taxon>Neognathae</taxon>
        <taxon>Galloanserae</taxon>
        <taxon>Anseriformes</taxon>
        <taxon>Anatidae</taxon>
        <taxon>Anatinae</taxon>
        <taxon>Anas</taxon>
    </lineage>
</organism>
<dbReference type="Gene3D" id="1.10.357.110">
    <property type="entry name" value="Vacuolar protein sorting-associated protein 53, C-terminus"/>
    <property type="match status" value="1"/>
</dbReference>
<keyword evidence="6" id="KW-0813">Transport</keyword>
<evidence type="ECO:0000256" key="12">
    <source>
        <dbReference type="SAM" id="MobiDB-lite"/>
    </source>
</evidence>
<dbReference type="GO" id="GO:0005829">
    <property type="term" value="C:cytosol"/>
    <property type="evidence" value="ECO:0007669"/>
    <property type="project" value="GOC"/>
</dbReference>
<keyword evidence="9" id="KW-0333">Golgi apparatus</keyword>
<evidence type="ECO:0000256" key="7">
    <source>
        <dbReference type="ARBA" id="ARBA00022753"/>
    </source>
</evidence>
<dbReference type="Proteomes" id="UP000694549">
    <property type="component" value="Unplaced"/>
</dbReference>
<dbReference type="GO" id="GO:0055037">
    <property type="term" value="C:recycling endosome"/>
    <property type="evidence" value="ECO:0007669"/>
    <property type="project" value="UniProtKB-SubCell"/>
</dbReference>